<dbReference type="EMBL" id="JASSZA010000001">
    <property type="protein sequence ID" value="KAK2118678.1"/>
    <property type="molecule type" value="Genomic_DNA"/>
</dbReference>
<evidence type="ECO:0000313" key="2">
    <source>
        <dbReference type="Proteomes" id="UP001266305"/>
    </source>
</evidence>
<comment type="caution">
    <text evidence="1">The sequence shown here is derived from an EMBL/GenBank/DDBJ whole genome shotgun (WGS) entry which is preliminary data.</text>
</comment>
<accession>A0ABQ9WAM0</accession>
<proteinExistence type="predicted"/>
<keyword evidence="2" id="KW-1185">Reference proteome</keyword>
<evidence type="ECO:0008006" key="3">
    <source>
        <dbReference type="Google" id="ProtNLM"/>
    </source>
</evidence>
<dbReference type="SUPFAM" id="SSF47923">
    <property type="entry name" value="Ypt/Rab-GAP domain of gyp1p"/>
    <property type="match status" value="1"/>
</dbReference>
<sequence>MCLAREPWAPAMGPTGCSLPSPAGLRPQLAFPLFGPFSDPLHSSQGTFQSTHLTGVLGVPTTWHWMKWQGRKVSGARGLCGPLVQLRRPLSSRLLVKRYVRKGVPLEHRARVWMALSGAQAQMDQNPGYYHRLLQGERNPRLEDAIRTGEAWRWGSGMGAGPGRNRFPPCLVLVSRSELCTCRFSPAAAVMSSKSTK</sequence>
<evidence type="ECO:0000313" key="1">
    <source>
        <dbReference type="EMBL" id="KAK2118678.1"/>
    </source>
</evidence>
<gene>
    <name evidence="1" type="ORF">P7K49_000064</name>
</gene>
<organism evidence="1 2">
    <name type="scientific">Saguinus oedipus</name>
    <name type="common">Cotton-top tamarin</name>
    <name type="synonym">Oedipomidas oedipus</name>
    <dbReference type="NCBI Taxonomy" id="9490"/>
    <lineage>
        <taxon>Eukaryota</taxon>
        <taxon>Metazoa</taxon>
        <taxon>Chordata</taxon>
        <taxon>Craniata</taxon>
        <taxon>Vertebrata</taxon>
        <taxon>Euteleostomi</taxon>
        <taxon>Mammalia</taxon>
        <taxon>Eutheria</taxon>
        <taxon>Euarchontoglires</taxon>
        <taxon>Primates</taxon>
        <taxon>Haplorrhini</taxon>
        <taxon>Platyrrhini</taxon>
        <taxon>Cebidae</taxon>
        <taxon>Callitrichinae</taxon>
        <taxon>Saguinus</taxon>
    </lineage>
</organism>
<dbReference type="Proteomes" id="UP001266305">
    <property type="component" value="Unassembled WGS sequence"/>
</dbReference>
<name>A0ABQ9WAM0_SAGOE</name>
<protein>
    <recommendedName>
        <fullName evidence="3">Rab-GAP TBC domain-containing protein</fullName>
    </recommendedName>
</protein>
<dbReference type="InterPro" id="IPR035969">
    <property type="entry name" value="Rab-GAP_TBC_sf"/>
</dbReference>
<reference evidence="1 2" key="1">
    <citation type="submission" date="2023-05" db="EMBL/GenBank/DDBJ databases">
        <title>B98-5 Cell Line De Novo Hybrid Assembly: An Optical Mapping Approach.</title>
        <authorList>
            <person name="Kananen K."/>
            <person name="Auerbach J.A."/>
            <person name="Kautto E."/>
            <person name="Blachly J.S."/>
        </authorList>
    </citation>
    <scope>NUCLEOTIDE SEQUENCE [LARGE SCALE GENOMIC DNA]</scope>
    <source>
        <strain evidence="1">B95-8</strain>
        <tissue evidence="1">Cell line</tissue>
    </source>
</reference>